<dbReference type="InterPro" id="IPR002889">
    <property type="entry name" value="WSC_carb-bd"/>
</dbReference>
<feature type="transmembrane region" description="Helical" evidence="1">
    <location>
        <begin position="1045"/>
        <end position="1062"/>
    </location>
</feature>
<dbReference type="Pfam" id="PF01822">
    <property type="entry name" value="WSC"/>
    <property type="match status" value="1"/>
</dbReference>
<dbReference type="AlphaFoldDB" id="A0A7C8QWD0"/>
<keyword evidence="1" id="KW-1133">Transmembrane helix</keyword>
<organism evidence="4 5">
    <name type="scientific">Orbilia oligospora</name>
    <name type="common">Nematode-trapping fungus</name>
    <name type="synonym">Arthrobotrys oligospora</name>
    <dbReference type="NCBI Taxonomy" id="2813651"/>
    <lineage>
        <taxon>Eukaryota</taxon>
        <taxon>Fungi</taxon>
        <taxon>Dikarya</taxon>
        <taxon>Ascomycota</taxon>
        <taxon>Pezizomycotina</taxon>
        <taxon>Orbiliomycetes</taxon>
        <taxon>Orbiliales</taxon>
        <taxon>Orbiliaceae</taxon>
        <taxon>Orbilia</taxon>
    </lineage>
</organism>
<feature type="domain" description="WSC" evidence="3">
    <location>
        <begin position="925"/>
        <end position="981"/>
    </location>
</feature>
<keyword evidence="1" id="KW-0812">Transmembrane</keyword>
<dbReference type="InterPro" id="IPR013783">
    <property type="entry name" value="Ig-like_fold"/>
</dbReference>
<evidence type="ECO:0000259" key="3">
    <source>
        <dbReference type="Pfam" id="PF01822"/>
    </source>
</evidence>
<feature type="signal peptide" evidence="2">
    <location>
        <begin position="1"/>
        <end position="21"/>
    </location>
</feature>
<feature type="chain" id="PRO_5028979651" description="WSC domain-containing protein" evidence="2">
    <location>
        <begin position="22"/>
        <end position="1131"/>
    </location>
</feature>
<accession>A0A7C8QWD0</accession>
<dbReference type="InterPro" id="IPR011047">
    <property type="entry name" value="Quinoprotein_ADH-like_sf"/>
</dbReference>
<proteinExistence type="predicted"/>
<dbReference type="SUPFAM" id="SSF50998">
    <property type="entry name" value="Quinoprotein alcohol dehydrogenase-like"/>
    <property type="match status" value="1"/>
</dbReference>
<dbReference type="Proteomes" id="UP000472727">
    <property type="component" value="Unassembled WGS sequence"/>
</dbReference>
<comment type="caution">
    <text evidence="4">The sequence shown here is derived from an EMBL/GenBank/DDBJ whole genome shotgun (WGS) entry which is preliminary data.</text>
</comment>
<gene>
    <name evidence="4" type="ORF">TWF106_000252</name>
</gene>
<keyword evidence="2" id="KW-0732">Signal</keyword>
<dbReference type="Gene3D" id="2.60.40.10">
    <property type="entry name" value="Immunoglobulins"/>
    <property type="match status" value="2"/>
</dbReference>
<feature type="transmembrane region" description="Helical" evidence="1">
    <location>
        <begin position="1074"/>
        <end position="1099"/>
    </location>
</feature>
<evidence type="ECO:0000256" key="2">
    <source>
        <dbReference type="SAM" id="SignalP"/>
    </source>
</evidence>
<keyword evidence="1" id="KW-0472">Membrane</keyword>
<name>A0A7C8QWD0_ORBOL</name>
<sequence length="1131" mass="123569">MWFKSVLSSALLLLLAGGAQTAAPTDEYQDADPAQSGYLPNHNIHPNIVNSPNFGELWRVVFSRNERFLAKPLVYTPSIPGSRQIILLASTQNKIHCVDAVNGTLIRTRELMSPFLSPDVRCTDIPDTVGIIGTPIIDPSTNIMYFFSKGYKGEEKGMDNGIFRFYAVNVLTFEDVPGYPFVVDGVPSDTDPDKYFVSGTHNQRPSLALINNVVYAGFGSHCGQFNHTGWLFGIHTQSREIVSVFSTTSAPFTKPQTGTIDGGGGGASIWQGGMGLSTDANNRMFFVAANGKAHQNIDTPASGKTPLRTLNNAIVNIKIDPETGKISLFDYFQPFDYSSLDAADRDLGSSGLTLLDPTVFKTAGIARMGVTAGKNAKAYVVNLDDLGGYRLSSEGKDSCIQTIQLDNSVFGGAGSYPLEGGYFYFTPTRSPLVAYKFGTDVNGKPVFTLAGKSSAEIGGRMGAVTVTSYKGHDGTGIAWICDNNRGLRAFHAVPENGEMVEIPIPSTGGIGKFARPAFGDGRVYVTNSAGHLIALGAPTNPPLSCEDPIEFGQLTIGQSKTVTVTCTGNIATKVNGAVVSDGSFSVQNSSFPAAQIKKDGVFTFPVVWDLTTGSHKPGPKSAVINILTTNAVAKYMTSQPLDLRGTIVSSGPFLDVNPATVDFGSVIVDDESATGVAVGFTISNTGSTSLQITKITYALTSQVNNTDITYSNVVYNGDGTANAGSSFTLSALPTSGQSIAVGASLSVTANFKAVNGVGGYNSVLKIESNGGTHKILLTGRATTAPKTRFEIQNSQGQWEEKFSVNFGDVVSGQSETRKIRVCNDGGATLIVTLSKPPGGLEIFAPFPADDLYEGYNVAAGECGLATIKFQPLPMVPNTDSHSVSETWVLNVNEANWDIHRVAFEGRAVSRQLGPLLSDGTARYKYLGCYQDGRSGRLFSKNTGLGDQATVGQCAQTGLNNNFIFAGTQYRKECWQGNTPPPSIYFYPESDAKRFGDHKFDDCKFDDDQSHDYVLYFVNYYKLVYYLVNHYKLLYHDIDYEVYNLVYNYIIYYNFIYYNFIYYNFIYYNFIYYNFIYYCVYYAIYYTIYYTIYYAIYYAIYDNKLLNDHINHKIHHTFNNHYNHHNNIHDIH</sequence>
<evidence type="ECO:0000313" key="4">
    <source>
        <dbReference type="EMBL" id="KAF3226510.1"/>
    </source>
</evidence>
<protein>
    <recommendedName>
        <fullName evidence="3">WSC domain-containing protein</fullName>
    </recommendedName>
</protein>
<evidence type="ECO:0000313" key="5">
    <source>
        <dbReference type="Proteomes" id="UP000472727"/>
    </source>
</evidence>
<dbReference type="EMBL" id="WIWS01000010">
    <property type="protein sequence ID" value="KAF3226510.1"/>
    <property type="molecule type" value="Genomic_DNA"/>
</dbReference>
<evidence type="ECO:0000256" key="1">
    <source>
        <dbReference type="SAM" id="Phobius"/>
    </source>
</evidence>
<reference evidence="4 5" key="1">
    <citation type="submission" date="2019-06" db="EMBL/GenBank/DDBJ databases">
        <authorList>
            <person name="Palmer J.M."/>
        </authorList>
    </citation>
    <scope>NUCLEOTIDE SEQUENCE [LARGE SCALE GENOMIC DNA]</scope>
    <source>
        <strain evidence="4 5">TWF106</strain>
    </source>
</reference>